<dbReference type="EMBL" id="JBBXMP010000111">
    <property type="protein sequence ID" value="KAL0062227.1"/>
    <property type="molecule type" value="Genomic_DNA"/>
</dbReference>
<reference evidence="2 3" key="1">
    <citation type="submission" date="2024-05" db="EMBL/GenBank/DDBJ databases">
        <title>A draft genome resource for the thread blight pathogen Marasmius tenuissimus strain MS-2.</title>
        <authorList>
            <person name="Yulfo-Soto G.E."/>
            <person name="Baruah I.K."/>
            <person name="Amoako-Attah I."/>
            <person name="Bukari Y."/>
            <person name="Meinhardt L.W."/>
            <person name="Bailey B.A."/>
            <person name="Cohen S.P."/>
        </authorList>
    </citation>
    <scope>NUCLEOTIDE SEQUENCE [LARGE SCALE GENOMIC DNA]</scope>
    <source>
        <strain evidence="2 3">MS-2</strain>
    </source>
</reference>
<keyword evidence="3" id="KW-1185">Reference proteome</keyword>
<dbReference type="Proteomes" id="UP001437256">
    <property type="component" value="Unassembled WGS sequence"/>
</dbReference>
<proteinExistence type="predicted"/>
<gene>
    <name evidence="2" type="ORF">AAF712_010909</name>
</gene>
<comment type="caution">
    <text evidence="2">The sequence shown here is derived from an EMBL/GenBank/DDBJ whole genome shotgun (WGS) entry which is preliminary data.</text>
</comment>
<evidence type="ECO:0000313" key="2">
    <source>
        <dbReference type="EMBL" id="KAL0062227.1"/>
    </source>
</evidence>
<feature type="region of interest" description="Disordered" evidence="1">
    <location>
        <begin position="1"/>
        <end position="74"/>
    </location>
</feature>
<evidence type="ECO:0000256" key="1">
    <source>
        <dbReference type="SAM" id="MobiDB-lite"/>
    </source>
</evidence>
<sequence>MPLLSPESSTADIPSAGQEELGNTTSVLTRETIPDREPPDAFETIVVDEPEEGELEEGEVEDSPRILPSSIQGSVDTPIITPKQVVDHLILTSDDKEATELEFKAGIEDINGTSLRRLWEMEGELRDDAKRLLRGFLQNVRDYATPLPWAIPSPIPSFDLHCPDSDVCTPSSWKFSVSARELQDERYYHLKWKETPTSILVHDPLAVLRLIRTESGAAYSDAASALYREGVKFQTLVQGPAHHDVGISSVLEGQTDKVQVCKGPRLGYMKREHQPDAYDFFAYISARNQFLRVGKGRAAALAGGVITRIVKEVVEEERVINGPDVPEVFSDGKCYFKEGEVGYWDDYLTEREVDLICGVYYCETNNTENYGDERFLSSHRSWFPRPGAFNSSNLNVGFWSKDCEKWYQHRVRNSRSQRADALGGRRWRGAVQFNSLVPKIVKENRSLARTFLESR</sequence>
<protein>
    <submittedName>
        <fullName evidence="2">Uncharacterized protein</fullName>
    </submittedName>
</protein>
<organism evidence="2 3">
    <name type="scientific">Marasmius tenuissimus</name>
    <dbReference type="NCBI Taxonomy" id="585030"/>
    <lineage>
        <taxon>Eukaryota</taxon>
        <taxon>Fungi</taxon>
        <taxon>Dikarya</taxon>
        <taxon>Basidiomycota</taxon>
        <taxon>Agaricomycotina</taxon>
        <taxon>Agaricomycetes</taxon>
        <taxon>Agaricomycetidae</taxon>
        <taxon>Agaricales</taxon>
        <taxon>Marasmiineae</taxon>
        <taxon>Marasmiaceae</taxon>
        <taxon>Marasmius</taxon>
    </lineage>
</organism>
<evidence type="ECO:0000313" key="3">
    <source>
        <dbReference type="Proteomes" id="UP001437256"/>
    </source>
</evidence>
<feature type="compositionally biased region" description="Acidic residues" evidence="1">
    <location>
        <begin position="46"/>
        <end position="61"/>
    </location>
</feature>
<name>A0ABR2ZM34_9AGAR</name>
<accession>A0ABR2ZM34</accession>
<feature type="compositionally biased region" description="Polar residues" evidence="1">
    <location>
        <begin position="1"/>
        <end position="12"/>
    </location>
</feature>